<protein>
    <recommendedName>
        <fullName evidence="3">Phytanoyl-CoA dioxygenase</fullName>
    </recommendedName>
</protein>
<organism evidence="1 2">
    <name type="scientific">Aspergillus wentii DTO 134E9</name>
    <dbReference type="NCBI Taxonomy" id="1073089"/>
    <lineage>
        <taxon>Eukaryota</taxon>
        <taxon>Fungi</taxon>
        <taxon>Dikarya</taxon>
        <taxon>Ascomycota</taxon>
        <taxon>Pezizomycotina</taxon>
        <taxon>Eurotiomycetes</taxon>
        <taxon>Eurotiomycetidae</taxon>
        <taxon>Eurotiales</taxon>
        <taxon>Aspergillaceae</taxon>
        <taxon>Aspergillus</taxon>
        <taxon>Aspergillus subgen. Cremei</taxon>
    </lineage>
</organism>
<dbReference type="PANTHER" id="PTHR31630:SF7">
    <property type="entry name" value="PHYTANOYL-COA DIOXYGENASE"/>
    <property type="match status" value="1"/>
</dbReference>
<accession>A0A1L9RHV2</accession>
<evidence type="ECO:0000313" key="1">
    <source>
        <dbReference type="EMBL" id="OJJ34501.1"/>
    </source>
</evidence>
<dbReference type="Proteomes" id="UP000184383">
    <property type="component" value="Unassembled WGS sequence"/>
</dbReference>
<dbReference type="PANTHER" id="PTHR31630">
    <property type="entry name" value="PHYTANOYL-COA DIOXYGENASE-RELATED-RELATED"/>
    <property type="match status" value="1"/>
</dbReference>
<proteinExistence type="predicted"/>
<evidence type="ECO:0008006" key="3">
    <source>
        <dbReference type="Google" id="ProtNLM"/>
    </source>
</evidence>
<reference evidence="2" key="1">
    <citation type="journal article" date="2017" name="Genome Biol.">
        <title>Comparative genomics reveals high biological diversity and specific adaptations in the industrially and medically important fungal genus Aspergillus.</title>
        <authorList>
            <person name="de Vries R.P."/>
            <person name="Riley R."/>
            <person name="Wiebenga A."/>
            <person name="Aguilar-Osorio G."/>
            <person name="Amillis S."/>
            <person name="Uchima C.A."/>
            <person name="Anderluh G."/>
            <person name="Asadollahi M."/>
            <person name="Askin M."/>
            <person name="Barry K."/>
            <person name="Battaglia E."/>
            <person name="Bayram O."/>
            <person name="Benocci T."/>
            <person name="Braus-Stromeyer S.A."/>
            <person name="Caldana C."/>
            <person name="Canovas D."/>
            <person name="Cerqueira G.C."/>
            <person name="Chen F."/>
            <person name="Chen W."/>
            <person name="Choi C."/>
            <person name="Clum A."/>
            <person name="Dos Santos R.A."/>
            <person name="Damasio A.R."/>
            <person name="Diallinas G."/>
            <person name="Emri T."/>
            <person name="Fekete E."/>
            <person name="Flipphi M."/>
            <person name="Freyberg S."/>
            <person name="Gallo A."/>
            <person name="Gournas C."/>
            <person name="Habgood R."/>
            <person name="Hainaut M."/>
            <person name="Harispe M.L."/>
            <person name="Henrissat B."/>
            <person name="Hilden K.S."/>
            <person name="Hope R."/>
            <person name="Hossain A."/>
            <person name="Karabika E."/>
            <person name="Karaffa L."/>
            <person name="Karanyi Z."/>
            <person name="Krasevec N."/>
            <person name="Kuo A."/>
            <person name="Kusch H."/>
            <person name="LaButti K."/>
            <person name="Lagendijk E.L."/>
            <person name="Lapidus A."/>
            <person name="Levasseur A."/>
            <person name="Lindquist E."/>
            <person name="Lipzen A."/>
            <person name="Logrieco A.F."/>
            <person name="MacCabe A."/>
            <person name="Maekelae M.R."/>
            <person name="Malavazi I."/>
            <person name="Melin P."/>
            <person name="Meyer V."/>
            <person name="Mielnichuk N."/>
            <person name="Miskei M."/>
            <person name="Molnar A.P."/>
            <person name="Mule G."/>
            <person name="Ngan C.Y."/>
            <person name="Orejas M."/>
            <person name="Orosz E."/>
            <person name="Ouedraogo J.P."/>
            <person name="Overkamp K.M."/>
            <person name="Park H.-S."/>
            <person name="Perrone G."/>
            <person name="Piumi F."/>
            <person name="Punt P.J."/>
            <person name="Ram A.F."/>
            <person name="Ramon A."/>
            <person name="Rauscher S."/>
            <person name="Record E."/>
            <person name="Riano-Pachon D.M."/>
            <person name="Robert V."/>
            <person name="Roehrig J."/>
            <person name="Ruller R."/>
            <person name="Salamov A."/>
            <person name="Salih N.S."/>
            <person name="Samson R.A."/>
            <person name="Sandor E."/>
            <person name="Sanguinetti M."/>
            <person name="Schuetze T."/>
            <person name="Sepcic K."/>
            <person name="Shelest E."/>
            <person name="Sherlock G."/>
            <person name="Sophianopoulou V."/>
            <person name="Squina F.M."/>
            <person name="Sun H."/>
            <person name="Susca A."/>
            <person name="Todd R.B."/>
            <person name="Tsang A."/>
            <person name="Unkles S.E."/>
            <person name="van de Wiele N."/>
            <person name="van Rossen-Uffink D."/>
            <person name="Oliveira J.V."/>
            <person name="Vesth T.C."/>
            <person name="Visser J."/>
            <person name="Yu J.-H."/>
            <person name="Zhou M."/>
            <person name="Andersen M.R."/>
            <person name="Archer D.B."/>
            <person name="Baker S.E."/>
            <person name="Benoit I."/>
            <person name="Brakhage A.A."/>
            <person name="Braus G.H."/>
            <person name="Fischer R."/>
            <person name="Frisvad J.C."/>
            <person name="Goldman G.H."/>
            <person name="Houbraken J."/>
            <person name="Oakley B."/>
            <person name="Pocsi I."/>
            <person name="Scazzocchio C."/>
            <person name="Seiboth B."/>
            <person name="vanKuyk P.A."/>
            <person name="Wortman J."/>
            <person name="Dyer P.S."/>
            <person name="Grigoriev I.V."/>
        </authorList>
    </citation>
    <scope>NUCLEOTIDE SEQUENCE [LARGE SCALE GENOMIC DNA]</scope>
    <source>
        <strain evidence="2">DTO 134E9</strain>
    </source>
</reference>
<name>A0A1L9RHV2_ASPWE</name>
<dbReference type="RefSeq" id="XP_040688177.1">
    <property type="nucleotide sequence ID" value="XM_040828396.1"/>
</dbReference>
<sequence length="345" mass="39277">MSATTTITETVQVQRESKANPLDVGRLRLDGTDNTFGDFRDDLARDGFAVVKGAIPRERALKYAGDMHSWLEGFDLGYDRNDLSTVHKDRLPIINEKGMCLHYGVTHENFVWEIRSEPGVVSAFEKVYNDNDLIVSFDAINFGFPNRTDLPPNKPWPHQDQDPAKPGFRCLQGLVNLLPNGPDDGGLIVCRGGHLLSEDFHRDMADEERIPAWTPEWYGFTERGMKWLADHGGFWEKVCAEPGDLLLWDSRTPHYNLSSKTQQPRFAIYTCYMPVADATQDDLLRKKDAFERRVGTTHWPNAKHTGSNIAKRDEQDCPYNRLRPVNEPVLSERAFKLTGIPYIVD</sequence>
<dbReference type="EMBL" id="KV878213">
    <property type="protein sequence ID" value="OJJ34501.1"/>
    <property type="molecule type" value="Genomic_DNA"/>
</dbReference>
<dbReference type="InterPro" id="IPR008775">
    <property type="entry name" value="Phytyl_CoA_dOase-like"/>
</dbReference>
<dbReference type="AlphaFoldDB" id="A0A1L9RHV2"/>
<keyword evidence="2" id="KW-1185">Reference proteome</keyword>
<dbReference type="OrthoDB" id="445007at2759"/>
<evidence type="ECO:0000313" key="2">
    <source>
        <dbReference type="Proteomes" id="UP000184383"/>
    </source>
</evidence>
<dbReference type="Pfam" id="PF05721">
    <property type="entry name" value="PhyH"/>
    <property type="match status" value="1"/>
</dbReference>
<dbReference type="GeneID" id="63744244"/>
<gene>
    <name evidence="1" type="ORF">ASPWEDRAFT_113279</name>
</gene>
<dbReference type="Gene3D" id="2.60.120.620">
    <property type="entry name" value="q2cbj1_9rhob like domain"/>
    <property type="match status" value="1"/>
</dbReference>
<dbReference type="SUPFAM" id="SSF51197">
    <property type="entry name" value="Clavaminate synthase-like"/>
    <property type="match status" value="1"/>
</dbReference>
<dbReference type="VEuPathDB" id="FungiDB:ASPWEDRAFT_113279"/>